<evidence type="ECO:0000313" key="4">
    <source>
        <dbReference type="Proteomes" id="UP000295510"/>
    </source>
</evidence>
<comment type="caution">
    <text evidence="3">The sequence shown here is derived from an EMBL/GenBank/DDBJ whole genome shotgun (WGS) entry which is preliminary data.</text>
</comment>
<dbReference type="AlphaFoldDB" id="A0A4R6U995"/>
<feature type="compositionally biased region" description="Basic and acidic residues" evidence="1">
    <location>
        <begin position="99"/>
        <end position="116"/>
    </location>
</feature>
<keyword evidence="3" id="KW-0282">Flagellum</keyword>
<organism evidence="3 4">
    <name type="scientific">Tepidicella xavieri</name>
    <dbReference type="NCBI Taxonomy" id="360241"/>
    <lineage>
        <taxon>Bacteria</taxon>
        <taxon>Pseudomonadati</taxon>
        <taxon>Pseudomonadota</taxon>
        <taxon>Betaproteobacteria</taxon>
        <taxon>Burkholderiales</taxon>
        <taxon>Tepidicella</taxon>
    </lineage>
</organism>
<dbReference type="Pfam" id="PF02120">
    <property type="entry name" value="Flg_hook"/>
    <property type="match status" value="1"/>
</dbReference>
<dbReference type="EMBL" id="SNYL01000012">
    <property type="protein sequence ID" value="TDQ41389.1"/>
    <property type="molecule type" value="Genomic_DNA"/>
</dbReference>
<evidence type="ECO:0000259" key="2">
    <source>
        <dbReference type="Pfam" id="PF02120"/>
    </source>
</evidence>
<gene>
    <name evidence="3" type="ORF">DFR43_11266</name>
</gene>
<keyword evidence="4" id="KW-1185">Reference proteome</keyword>
<dbReference type="InterPro" id="IPR021136">
    <property type="entry name" value="Flagellar_hook_control-like_C"/>
</dbReference>
<dbReference type="Gene3D" id="3.30.750.140">
    <property type="match status" value="1"/>
</dbReference>
<feature type="region of interest" description="Disordered" evidence="1">
    <location>
        <begin position="171"/>
        <end position="216"/>
    </location>
</feature>
<feature type="region of interest" description="Disordered" evidence="1">
    <location>
        <begin position="335"/>
        <end position="367"/>
    </location>
</feature>
<feature type="region of interest" description="Disordered" evidence="1">
    <location>
        <begin position="1"/>
        <end position="57"/>
    </location>
</feature>
<dbReference type="InterPro" id="IPR038610">
    <property type="entry name" value="FliK-like_C_sf"/>
</dbReference>
<dbReference type="CDD" id="cd17470">
    <property type="entry name" value="T3SS_Flik_C"/>
    <property type="match status" value="1"/>
</dbReference>
<evidence type="ECO:0000256" key="1">
    <source>
        <dbReference type="SAM" id="MobiDB-lite"/>
    </source>
</evidence>
<sequence length="383" mass="39145">MKAEAVSPTRPPESTAQPRGPQKPEDTPADLFATLLLMADSHLAEPPSAGAETAPQDAAALTAAWAAGQALPDDLPPETTAEALPLPDDGLTTLSPSASDRRPDARPREDLPDAADRAPGQWVSTVAKARAKAPPPQMLSQLAQATLEAAGQPLPTERSAWHMNTTGQAGGLLSDALGSPEELDLGALGSQGGAERSGDSREQGQGQSPRGDSGRVVLDATGSLRQAPDSGATPRSFAAALGEALGPALDEAFEHLGAQVSLWAAGNAKKASLRLEAGLRQALDVDVSLQGDKAHLAFRTDDAQVRETLRLQAQEVLADMLARAGIALEGFSVGSQGRDGRGSAQEGSHRPASQTGAAEGEATRPVPPGLIAKVAGAGLSVYA</sequence>
<keyword evidence="3" id="KW-0966">Cell projection</keyword>
<name>A0A4R6U995_9BURK</name>
<dbReference type="RefSeq" id="WP_133598369.1">
    <property type="nucleotide sequence ID" value="NZ_SNYL01000012.1"/>
</dbReference>
<feature type="region of interest" description="Disordered" evidence="1">
    <location>
        <begin position="69"/>
        <end position="120"/>
    </location>
</feature>
<evidence type="ECO:0000313" key="3">
    <source>
        <dbReference type="EMBL" id="TDQ41389.1"/>
    </source>
</evidence>
<dbReference type="Proteomes" id="UP000295510">
    <property type="component" value="Unassembled WGS sequence"/>
</dbReference>
<keyword evidence="3" id="KW-0969">Cilium</keyword>
<accession>A0A4R6U995</accession>
<reference evidence="3 4" key="1">
    <citation type="submission" date="2019-03" db="EMBL/GenBank/DDBJ databases">
        <title>Genomic Encyclopedia of Type Strains, Phase IV (KMG-IV): sequencing the most valuable type-strain genomes for metagenomic binning, comparative biology and taxonomic classification.</title>
        <authorList>
            <person name="Goeker M."/>
        </authorList>
    </citation>
    <scope>NUCLEOTIDE SEQUENCE [LARGE SCALE GENOMIC DNA]</scope>
    <source>
        <strain evidence="3 4">DSM 19605</strain>
    </source>
</reference>
<proteinExistence type="predicted"/>
<feature type="domain" description="Flagellar hook-length control protein-like C-terminal" evidence="2">
    <location>
        <begin position="259"/>
        <end position="339"/>
    </location>
</feature>
<dbReference type="OrthoDB" id="9157434at2"/>
<protein>
    <submittedName>
        <fullName evidence="3">Flagellar hook-length control protein FliK</fullName>
    </submittedName>
</protein>